<dbReference type="EMBL" id="GBXM01089637">
    <property type="protein sequence ID" value="JAH18940.1"/>
    <property type="molecule type" value="Transcribed_RNA"/>
</dbReference>
<organism evidence="1">
    <name type="scientific">Anguilla anguilla</name>
    <name type="common">European freshwater eel</name>
    <name type="synonym">Muraena anguilla</name>
    <dbReference type="NCBI Taxonomy" id="7936"/>
    <lineage>
        <taxon>Eukaryota</taxon>
        <taxon>Metazoa</taxon>
        <taxon>Chordata</taxon>
        <taxon>Craniata</taxon>
        <taxon>Vertebrata</taxon>
        <taxon>Euteleostomi</taxon>
        <taxon>Actinopterygii</taxon>
        <taxon>Neopterygii</taxon>
        <taxon>Teleostei</taxon>
        <taxon>Anguilliformes</taxon>
        <taxon>Anguillidae</taxon>
        <taxon>Anguilla</taxon>
    </lineage>
</organism>
<sequence>MGCLTMVCLPRQCFRPTRAFNGLRCENISLVQYNAPVFVW</sequence>
<dbReference type="AlphaFoldDB" id="A0A0E9QRQ7"/>
<name>A0A0E9QRQ7_ANGAN</name>
<accession>A0A0E9QRQ7</accession>
<evidence type="ECO:0000313" key="1">
    <source>
        <dbReference type="EMBL" id="JAH18940.1"/>
    </source>
</evidence>
<reference evidence="1" key="1">
    <citation type="submission" date="2014-11" db="EMBL/GenBank/DDBJ databases">
        <authorList>
            <person name="Amaro Gonzalez C."/>
        </authorList>
    </citation>
    <scope>NUCLEOTIDE SEQUENCE</scope>
</reference>
<proteinExistence type="predicted"/>
<protein>
    <submittedName>
        <fullName evidence="1">Uncharacterized protein</fullName>
    </submittedName>
</protein>
<reference evidence="1" key="2">
    <citation type="journal article" date="2015" name="Fish Shellfish Immunol.">
        <title>Early steps in the European eel (Anguilla anguilla)-Vibrio vulnificus interaction in the gills: Role of the RtxA13 toxin.</title>
        <authorList>
            <person name="Callol A."/>
            <person name="Pajuelo D."/>
            <person name="Ebbesson L."/>
            <person name="Teles M."/>
            <person name="MacKenzie S."/>
            <person name="Amaro C."/>
        </authorList>
    </citation>
    <scope>NUCLEOTIDE SEQUENCE</scope>
</reference>